<protein>
    <submittedName>
        <fullName evidence="1">Uncharacterized protein</fullName>
    </submittedName>
</protein>
<sequence length="74" mass="8653">MPRSRTTYRGMEQHRFPHLANDTAKSLVDFLMELPETHSRPQKRDAEAVRLEAMLARQMRTHIVSRLRHEGDAA</sequence>
<name>A0ABT1C6U6_9HYPH</name>
<keyword evidence="2" id="KW-1185">Reference proteome</keyword>
<accession>A0ABT1C6U6</accession>
<dbReference type="EMBL" id="JAMXQS010000004">
    <property type="protein sequence ID" value="MCO6049716.1"/>
    <property type="molecule type" value="Genomic_DNA"/>
</dbReference>
<reference evidence="1 2" key="1">
    <citation type="submission" date="2022-06" db="EMBL/GenBank/DDBJ databases">
        <title>Mesorhizobium sp. strain RP14 Genome sequencing and assembly.</title>
        <authorList>
            <person name="Kim I."/>
        </authorList>
    </citation>
    <scope>NUCLEOTIDE SEQUENCE [LARGE SCALE GENOMIC DNA]</scope>
    <source>
        <strain evidence="2">RP14(2022)</strain>
    </source>
</reference>
<dbReference type="RefSeq" id="WP_252817813.1">
    <property type="nucleotide sequence ID" value="NZ_JAMXQS010000004.1"/>
</dbReference>
<organism evidence="1 2">
    <name type="scientific">Mesorhizobium liriopis</name>
    <dbReference type="NCBI Taxonomy" id="2953882"/>
    <lineage>
        <taxon>Bacteria</taxon>
        <taxon>Pseudomonadati</taxon>
        <taxon>Pseudomonadota</taxon>
        <taxon>Alphaproteobacteria</taxon>
        <taxon>Hyphomicrobiales</taxon>
        <taxon>Phyllobacteriaceae</taxon>
        <taxon>Mesorhizobium</taxon>
    </lineage>
</organism>
<proteinExistence type="predicted"/>
<evidence type="ECO:0000313" key="2">
    <source>
        <dbReference type="Proteomes" id="UP001205906"/>
    </source>
</evidence>
<gene>
    <name evidence="1" type="ORF">NGM99_07915</name>
</gene>
<comment type="caution">
    <text evidence="1">The sequence shown here is derived from an EMBL/GenBank/DDBJ whole genome shotgun (WGS) entry which is preliminary data.</text>
</comment>
<dbReference type="Proteomes" id="UP001205906">
    <property type="component" value="Unassembled WGS sequence"/>
</dbReference>
<evidence type="ECO:0000313" key="1">
    <source>
        <dbReference type="EMBL" id="MCO6049716.1"/>
    </source>
</evidence>